<proteinExistence type="predicted"/>
<sequence>MLPWRRLIGQFIAGHFLWLDPTASGLANLHKCLCSFRRLRVQHLTKSHYSHRLASPSLSPALLALLVVVAMTSLVHQASMPARAMAPCDEELVPQGFSCFGRSLSRASSSSRLEYRALREQEHGEERRAKAKLRWKAVAHEIMAKGGGGGARRRKQQQQQLAAFSYDSRSYALNFDQGAAE</sequence>
<evidence type="ECO:0000256" key="1">
    <source>
        <dbReference type="SAM" id="Phobius"/>
    </source>
</evidence>
<organism evidence="2 3">
    <name type="scientific">Urochloa decumbens</name>
    <dbReference type="NCBI Taxonomy" id="240449"/>
    <lineage>
        <taxon>Eukaryota</taxon>
        <taxon>Viridiplantae</taxon>
        <taxon>Streptophyta</taxon>
        <taxon>Embryophyta</taxon>
        <taxon>Tracheophyta</taxon>
        <taxon>Spermatophyta</taxon>
        <taxon>Magnoliopsida</taxon>
        <taxon>Liliopsida</taxon>
        <taxon>Poales</taxon>
        <taxon>Poaceae</taxon>
        <taxon>PACMAD clade</taxon>
        <taxon>Panicoideae</taxon>
        <taxon>Panicodae</taxon>
        <taxon>Paniceae</taxon>
        <taxon>Melinidinae</taxon>
        <taxon>Urochloa</taxon>
    </lineage>
</organism>
<keyword evidence="1" id="KW-0472">Membrane</keyword>
<reference evidence="2 3" key="2">
    <citation type="submission" date="2024-10" db="EMBL/GenBank/DDBJ databases">
        <authorList>
            <person name="Ryan C."/>
        </authorList>
    </citation>
    <scope>NUCLEOTIDE SEQUENCE [LARGE SCALE GENOMIC DNA]</scope>
</reference>
<keyword evidence="1" id="KW-1133">Transmembrane helix</keyword>
<dbReference type="AlphaFoldDB" id="A0ABC9G2G8"/>
<accession>A0ABC9G2G8</accession>
<dbReference type="EMBL" id="OZ075118">
    <property type="protein sequence ID" value="CAL5085997.1"/>
    <property type="molecule type" value="Genomic_DNA"/>
</dbReference>
<dbReference type="PANTHER" id="PTHR34538">
    <property type="entry name" value="EXPRESSED PROTEIN"/>
    <property type="match status" value="1"/>
</dbReference>
<protein>
    <submittedName>
        <fullName evidence="2">Uncharacterized protein</fullName>
    </submittedName>
</protein>
<evidence type="ECO:0000313" key="3">
    <source>
        <dbReference type="Proteomes" id="UP001497457"/>
    </source>
</evidence>
<gene>
    <name evidence="2" type="ORF">URODEC1_LOCUS111344</name>
</gene>
<keyword evidence="1" id="KW-0812">Transmembrane</keyword>
<evidence type="ECO:0000313" key="2">
    <source>
        <dbReference type="EMBL" id="CAL5085997.1"/>
    </source>
</evidence>
<feature type="transmembrane region" description="Helical" evidence="1">
    <location>
        <begin position="53"/>
        <end position="75"/>
    </location>
</feature>
<reference evidence="3" key="1">
    <citation type="submission" date="2024-06" db="EMBL/GenBank/DDBJ databases">
        <authorList>
            <person name="Ryan C."/>
        </authorList>
    </citation>
    <scope>NUCLEOTIDE SEQUENCE [LARGE SCALE GENOMIC DNA]</scope>
</reference>
<dbReference type="PANTHER" id="PTHR34538:SF18">
    <property type="entry name" value="OS07G0573000 PROTEIN"/>
    <property type="match status" value="1"/>
</dbReference>
<name>A0ABC9G2G8_9POAL</name>
<dbReference type="Proteomes" id="UP001497457">
    <property type="component" value="Chromosome 8b"/>
</dbReference>
<keyword evidence="3" id="KW-1185">Reference proteome</keyword>